<dbReference type="RefSeq" id="WP_262874679.1">
    <property type="nucleotide sequence ID" value="NZ_BAABKW010000001.1"/>
</dbReference>
<comment type="caution">
    <text evidence="2">The sequence shown here is derived from an EMBL/GenBank/DDBJ whole genome shotgun (WGS) entry which is preliminary data.</text>
</comment>
<feature type="domain" description="Stress-response A/B barrel" evidence="1">
    <location>
        <begin position="2"/>
        <end position="97"/>
    </location>
</feature>
<keyword evidence="3" id="KW-1185">Reference proteome</keyword>
<dbReference type="SUPFAM" id="SSF54909">
    <property type="entry name" value="Dimeric alpha+beta barrel"/>
    <property type="match status" value="1"/>
</dbReference>
<dbReference type="EMBL" id="JBHTBE010000003">
    <property type="protein sequence ID" value="MFC7269757.1"/>
    <property type="molecule type" value="Genomic_DNA"/>
</dbReference>
<dbReference type="SMART" id="SM00886">
    <property type="entry name" value="Dabb"/>
    <property type="match status" value="1"/>
</dbReference>
<organism evidence="2 3">
    <name type="scientific">Microbacterium fluvii</name>
    <dbReference type="NCBI Taxonomy" id="415215"/>
    <lineage>
        <taxon>Bacteria</taxon>
        <taxon>Bacillati</taxon>
        <taxon>Actinomycetota</taxon>
        <taxon>Actinomycetes</taxon>
        <taxon>Micrococcales</taxon>
        <taxon>Microbacteriaceae</taxon>
        <taxon>Microbacterium</taxon>
    </lineage>
</organism>
<protein>
    <submittedName>
        <fullName evidence="2">Dabb family protein</fullName>
    </submittedName>
</protein>
<dbReference type="Gene3D" id="3.30.70.100">
    <property type="match status" value="1"/>
</dbReference>
<sequence>MIRHIAAFQMAADDPAVRAEHAAEAARRLKALVGVVPALTNMVVGPNVLPLEGNWDLALTADFPNADALTAYSEHPAHREVVAYIASVRSGRAAIDIEL</sequence>
<reference evidence="3" key="1">
    <citation type="journal article" date="2019" name="Int. J. Syst. Evol. Microbiol.">
        <title>The Global Catalogue of Microorganisms (GCM) 10K type strain sequencing project: providing services to taxonomists for standard genome sequencing and annotation.</title>
        <authorList>
            <consortium name="The Broad Institute Genomics Platform"/>
            <consortium name="The Broad Institute Genome Sequencing Center for Infectious Disease"/>
            <person name="Wu L."/>
            <person name="Ma J."/>
        </authorList>
    </citation>
    <scope>NUCLEOTIDE SEQUENCE [LARGE SCALE GENOMIC DNA]</scope>
    <source>
        <strain evidence="3">CGMCC 1.15772</strain>
    </source>
</reference>
<evidence type="ECO:0000313" key="2">
    <source>
        <dbReference type="EMBL" id="MFC7269757.1"/>
    </source>
</evidence>
<dbReference type="InterPro" id="IPR011008">
    <property type="entry name" value="Dimeric_a/b-barrel"/>
</dbReference>
<dbReference type="Proteomes" id="UP001596507">
    <property type="component" value="Unassembled WGS sequence"/>
</dbReference>
<dbReference type="PANTHER" id="PTHR37832">
    <property type="entry name" value="BLL2683 PROTEIN"/>
    <property type="match status" value="1"/>
</dbReference>
<evidence type="ECO:0000313" key="3">
    <source>
        <dbReference type="Proteomes" id="UP001596507"/>
    </source>
</evidence>
<gene>
    <name evidence="2" type="ORF">ACFQRL_12355</name>
</gene>
<dbReference type="PANTHER" id="PTHR37832:SF1">
    <property type="entry name" value="STRESS-RESPONSE A_B BARREL DOMAIN-CONTAINING PROTEIN"/>
    <property type="match status" value="1"/>
</dbReference>
<dbReference type="PROSITE" id="PS51502">
    <property type="entry name" value="S_R_A_B_BARREL"/>
    <property type="match status" value="1"/>
</dbReference>
<dbReference type="InterPro" id="IPR013097">
    <property type="entry name" value="Dabb"/>
</dbReference>
<proteinExistence type="predicted"/>
<evidence type="ECO:0000259" key="1">
    <source>
        <dbReference type="PROSITE" id="PS51502"/>
    </source>
</evidence>
<name>A0ABW2HFM0_9MICO</name>
<dbReference type="Pfam" id="PF07876">
    <property type="entry name" value="Dabb"/>
    <property type="match status" value="1"/>
</dbReference>
<accession>A0ABW2HFM0</accession>